<evidence type="ECO:0000256" key="7">
    <source>
        <dbReference type="ARBA" id="ARBA00035585"/>
    </source>
</evidence>
<evidence type="ECO:0000256" key="4">
    <source>
        <dbReference type="ARBA" id="ARBA00022989"/>
    </source>
</evidence>
<evidence type="ECO:0000256" key="3">
    <source>
        <dbReference type="ARBA" id="ARBA00022692"/>
    </source>
</evidence>
<gene>
    <name evidence="9" type="ORF">UFOPK3423_00918</name>
</gene>
<keyword evidence="4 8" id="KW-1133">Transmembrane helix</keyword>
<comment type="subcellular location">
    <subcellularLocation>
        <location evidence="1">Cell membrane</location>
        <topology evidence="1">Multi-pass membrane protein</topology>
    </subcellularLocation>
</comment>
<proteinExistence type="inferred from homology"/>
<evidence type="ECO:0000256" key="2">
    <source>
        <dbReference type="ARBA" id="ARBA00022475"/>
    </source>
</evidence>
<evidence type="ECO:0000256" key="1">
    <source>
        <dbReference type="ARBA" id="ARBA00004651"/>
    </source>
</evidence>
<dbReference type="AlphaFoldDB" id="A0A6J7DZE1"/>
<dbReference type="PANTHER" id="PTHR28259:SF1">
    <property type="entry name" value="FLUORIDE EXPORT PROTEIN 1-RELATED"/>
    <property type="match status" value="1"/>
</dbReference>
<protein>
    <submittedName>
        <fullName evidence="9">Unannotated protein</fullName>
    </submittedName>
</protein>
<keyword evidence="5 8" id="KW-0472">Membrane</keyword>
<feature type="transmembrane region" description="Helical" evidence="8">
    <location>
        <begin position="35"/>
        <end position="58"/>
    </location>
</feature>
<keyword evidence="3 8" id="KW-0812">Transmembrane</keyword>
<comment type="catalytic activity">
    <reaction evidence="7">
        <text>fluoride(in) = fluoride(out)</text>
        <dbReference type="Rhea" id="RHEA:76159"/>
        <dbReference type="ChEBI" id="CHEBI:17051"/>
    </reaction>
    <physiologicalReaction direction="left-to-right" evidence="7">
        <dbReference type="Rhea" id="RHEA:76160"/>
    </physiologicalReaction>
</comment>
<dbReference type="HAMAP" id="MF_00454">
    <property type="entry name" value="FluC"/>
    <property type="match status" value="1"/>
</dbReference>
<dbReference type="PANTHER" id="PTHR28259">
    <property type="entry name" value="FLUORIDE EXPORT PROTEIN 1-RELATED"/>
    <property type="match status" value="1"/>
</dbReference>
<sequence length="121" mass="12235">MSWGTWIGVALLGGLGASLRVLVTAAADRRAATAFPVGTLSVNLIATFAAGVITGAALTGTTRIVLLAGLLGTFSTFSTWMLDTHRLAADGRRGLAALNLALSLVAGLLAVWAGERLGCAL</sequence>
<feature type="transmembrane region" description="Helical" evidence="8">
    <location>
        <begin position="64"/>
        <end position="82"/>
    </location>
</feature>
<organism evidence="9">
    <name type="scientific">freshwater metagenome</name>
    <dbReference type="NCBI Taxonomy" id="449393"/>
    <lineage>
        <taxon>unclassified sequences</taxon>
        <taxon>metagenomes</taxon>
        <taxon>ecological metagenomes</taxon>
    </lineage>
</organism>
<keyword evidence="2" id="KW-1003">Cell membrane</keyword>
<dbReference type="Pfam" id="PF02537">
    <property type="entry name" value="CRCB"/>
    <property type="match status" value="1"/>
</dbReference>
<dbReference type="GO" id="GO:0005886">
    <property type="term" value="C:plasma membrane"/>
    <property type="evidence" value="ECO:0007669"/>
    <property type="project" value="UniProtKB-SubCell"/>
</dbReference>
<evidence type="ECO:0000256" key="8">
    <source>
        <dbReference type="SAM" id="Phobius"/>
    </source>
</evidence>
<evidence type="ECO:0000313" key="9">
    <source>
        <dbReference type="EMBL" id="CAB4874365.1"/>
    </source>
</evidence>
<accession>A0A6J7DZE1</accession>
<evidence type="ECO:0000256" key="6">
    <source>
        <dbReference type="ARBA" id="ARBA00035120"/>
    </source>
</evidence>
<feature type="transmembrane region" description="Helical" evidence="8">
    <location>
        <begin position="94"/>
        <end position="113"/>
    </location>
</feature>
<evidence type="ECO:0000256" key="5">
    <source>
        <dbReference type="ARBA" id="ARBA00023136"/>
    </source>
</evidence>
<reference evidence="9" key="1">
    <citation type="submission" date="2020-05" db="EMBL/GenBank/DDBJ databases">
        <authorList>
            <person name="Chiriac C."/>
            <person name="Salcher M."/>
            <person name="Ghai R."/>
            <person name="Kavagutti S V."/>
        </authorList>
    </citation>
    <scope>NUCLEOTIDE SEQUENCE</scope>
</reference>
<name>A0A6J7DZE1_9ZZZZ</name>
<dbReference type="EMBL" id="CAFBLQ010000090">
    <property type="protein sequence ID" value="CAB4874365.1"/>
    <property type="molecule type" value="Genomic_DNA"/>
</dbReference>
<dbReference type="NCBIfam" id="NF010824">
    <property type="entry name" value="PRK14228.1"/>
    <property type="match status" value="1"/>
</dbReference>
<comment type="similarity">
    <text evidence="6">Belongs to the fluoride channel Fluc/FEX (TC 1.A.43) family.</text>
</comment>
<dbReference type="GO" id="GO:1903425">
    <property type="term" value="F:fluoride transmembrane transporter activity"/>
    <property type="evidence" value="ECO:0007669"/>
    <property type="project" value="TreeGrafter"/>
</dbReference>
<dbReference type="InterPro" id="IPR003691">
    <property type="entry name" value="FluC"/>
</dbReference>
<feature type="transmembrane region" description="Helical" evidence="8">
    <location>
        <begin position="6"/>
        <end position="23"/>
    </location>
</feature>